<sequence>MGAVVSAISERRRRKRARLALKDMPEYLKRDIGLIDGRLAGERRCRDV</sequence>
<keyword evidence="2" id="KW-1185">Reference proteome</keyword>
<dbReference type="Proteomes" id="UP000541109">
    <property type="component" value="Unassembled WGS sequence"/>
</dbReference>
<proteinExistence type="predicted"/>
<evidence type="ECO:0008006" key="3">
    <source>
        <dbReference type="Google" id="ProtNLM"/>
    </source>
</evidence>
<dbReference type="AlphaFoldDB" id="A0A839AJG0"/>
<reference evidence="1 2" key="1">
    <citation type="submission" date="2020-07" db="EMBL/GenBank/DDBJ databases">
        <title>Stappia sp., F7233, whole genome shotgun sequencing project.</title>
        <authorList>
            <person name="Jiang S."/>
            <person name="Liu Z.W."/>
            <person name="Du Z.J."/>
        </authorList>
    </citation>
    <scope>NUCLEOTIDE SEQUENCE [LARGE SCALE GENOMIC DNA]</scope>
    <source>
        <strain evidence="1 2">F7233</strain>
    </source>
</reference>
<dbReference type="EMBL" id="JACFXV010000065">
    <property type="protein sequence ID" value="MBA5779094.1"/>
    <property type="molecule type" value="Genomic_DNA"/>
</dbReference>
<accession>A0A839AJG0</accession>
<name>A0A839AJG0_9HYPH</name>
<organism evidence="1 2">
    <name type="scientific">Stappia albiluteola</name>
    <dbReference type="NCBI Taxonomy" id="2758565"/>
    <lineage>
        <taxon>Bacteria</taxon>
        <taxon>Pseudomonadati</taxon>
        <taxon>Pseudomonadota</taxon>
        <taxon>Alphaproteobacteria</taxon>
        <taxon>Hyphomicrobiales</taxon>
        <taxon>Stappiaceae</taxon>
        <taxon>Stappia</taxon>
    </lineage>
</organism>
<protein>
    <recommendedName>
        <fullName evidence="3">DUF1127 domain-containing protein</fullName>
    </recommendedName>
</protein>
<evidence type="ECO:0000313" key="1">
    <source>
        <dbReference type="EMBL" id="MBA5779094.1"/>
    </source>
</evidence>
<gene>
    <name evidence="1" type="ORF">H2509_18345</name>
</gene>
<evidence type="ECO:0000313" key="2">
    <source>
        <dbReference type="Proteomes" id="UP000541109"/>
    </source>
</evidence>
<dbReference type="RefSeq" id="WP_209002053.1">
    <property type="nucleotide sequence ID" value="NZ_JACFXV010000065.1"/>
</dbReference>
<comment type="caution">
    <text evidence="1">The sequence shown here is derived from an EMBL/GenBank/DDBJ whole genome shotgun (WGS) entry which is preliminary data.</text>
</comment>